<keyword evidence="1" id="KW-0732">Signal</keyword>
<sequence>MNIIKGVGLMILGVFTLTSHAQNTQQISISPYIDEASGIPNSVESVVYSRLGSIITSCGFANAFNQRFVLVPKVSVVTEDITDTAPVMFAYTLNINLCIGDGVAGTLFSSKNVEVKGVGVSKSKAFIQAFSMLNGRNAELKDFVEKAKAKILLYYQLKGASILQHAKMLADRQEFEAAICELETIPSVCEDLYTQANNFMQSIYKKMLNQEGERMLAKATAIWNASQDKEAAMQAGELLSQINPQSAAYEKAKILFASIKKRIAAIDAREWKYTLQEQRNEYALEKYRISAIRAIGTAWAKNQPKVIYHVNNWW</sequence>
<evidence type="ECO:0000313" key="2">
    <source>
        <dbReference type="EMBL" id="KGF52249.1"/>
    </source>
</evidence>
<feature type="signal peptide" evidence="1">
    <location>
        <begin position="1"/>
        <end position="21"/>
    </location>
</feature>
<evidence type="ECO:0008006" key="4">
    <source>
        <dbReference type="Google" id="ProtNLM"/>
    </source>
</evidence>
<dbReference type="Proteomes" id="UP000029614">
    <property type="component" value="Unassembled WGS sequence"/>
</dbReference>
<name>A0A096D401_9BACT</name>
<proteinExistence type="predicted"/>
<protein>
    <recommendedName>
        <fullName evidence="4">Tetratricopeptide repeat protein</fullName>
    </recommendedName>
</protein>
<keyword evidence="3" id="KW-1185">Reference proteome</keyword>
<dbReference type="OrthoDB" id="1049190at2"/>
<evidence type="ECO:0000256" key="1">
    <source>
        <dbReference type="SAM" id="SignalP"/>
    </source>
</evidence>
<organism evidence="2 3">
    <name type="scientific">Prevotella amnii DNF00058</name>
    <dbReference type="NCBI Taxonomy" id="1401066"/>
    <lineage>
        <taxon>Bacteria</taxon>
        <taxon>Pseudomonadati</taxon>
        <taxon>Bacteroidota</taxon>
        <taxon>Bacteroidia</taxon>
        <taxon>Bacteroidales</taxon>
        <taxon>Prevotellaceae</taxon>
        <taxon>Prevotella</taxon>
    </lineage>
</organism>
<accession>A0A096D401</accession>
<feature type="chain" id="PRO_5001918911" description="Tetratricopeptide repeat protein" evidence="1">
    <location>
        <begin position="22"/>
        <end position="314"/>
    </location>
</feature>
<dbReference type="AlphaFoldDB" id="A0A096D401"/>
<reference evidence="2 3" key="1">
    <citation type="submission" date="2014-07" db="EMBL/GenBank/DDBJ databases">
        <authorList>
            <person name="McCorrison J."/>
            <person name="Sanka R."/>
            <person name="Torralba M."/>
            <person name="Gillis M."/>
            <person name="Haft D.H."/>
            <person name="Methe B."/>
            <person name="Sutton G."/>
            <person name="Nelson K.E."/>
        </authorList>
    </citation>
    <scope>NUCLEOTIDE SEQUENCE [LARGE SCALE GENOMIC DNA]</scope>
    <source>
        <strain evidence="2 3">DNF00058</strain>
    </source>
</reference>
<dbReference type="EMBL" id="JRNU01000014">
    <property type="protein sequence ID" value="KGF52249.1"/>
    <property type="molecule type" value="Genomic_DNA"/>
</dbReference>
<comment type="caution">
    <text evidence="2">The sequence shown here is derived from an EMBL/GenBank/DDBJ whole genome shotgun (WGS) entry which is preliminary data.</text>
</comment>
<evidence type="ECO:0000313" key="3">
    <source>
        <dbReference type="Proteomes" id="UP000029614"/>
    </source>
</evidence>
<gene>
    <name evidence="2" type="ORF">HMPREF9302_04320</name>
</gene>
<dbReference type="RefSeq" id="WP_008447917.1">
    <property type="nucleotide sequence ID" value="NZ_JRNU01000014.1"/>
</dbReference>